<feature type="non-terminal residue" evidence="4">
    <location>
        <position position="645"/>
    </location>
</feature>
<keyword evidence="2" id="KW-0812">Transmembrane</keyword>
<feature type="compositionally biased region" description="Polar residues" evidence="1">
    <location>
        <begin position="526"/>
        <end position="551"/>
    </location>
</feature>
<dbReference type="EMBL" id="JFBM01000059">
    <property type="protein sequence ID" value="KFU75675.1"/>
    <property type="molecule type" value="Genomic_DNA"/>
</dbReference>
<dbReference type="Pfam" id="PF25547">
    <property type="entry name" value="WXG100_2"/>
    <property type="match status" value="1"/>
</dbReference>
<feature type="compositionally biased region" description="Polar residues" evidence="1">
    <location>
        <begin position="587"/>
        <end position="608"/>
    </location>
</feature>
<dbReference type="Proteomes" id="UP000256220">
    <property type="component" value="Unassembled WGS sequence"/>
</dbReference>
<accession>A0A2P2FG32</accession>
<gene>
    <name evidence="4" type="ORF">BB31_40385</name>
</gene>
<organism evidence="4 5">
    <name type="scientific">Amycolatopsis lurida NRRL 2430</name>
    <dbReference type="NCBI Taxonomy" id="1460371"/>
    <lineage>
        <taxon>Bacteria</taxon>
        <taxon>Bacillati</taxon>
        <taxon>Actinomycetota</taxon>
        <taxon>Actinomycetes</taxon>
        <taxon>Pseudonocardiales</taxon>
        <taxon>Pseudonocardiaceae</taxon>
        <taxon>Amycolatopsis</taxon>
    </lineage>
</organism>
<dbReference type="AlphaFoldDB" id="A0A2P2FG32"/>
<keyword evidence="5" id="KW-1185">Reference proteome</keyword>
<name>A0A2P2FG32_AMYLU</name>
<feature type="compositionally biased region" description="Low complexity" evidence="1">
    <location>
        <begin position="567"/>
        <end position="579"/>
    </location>
</feature>
<evidence type="ECO:0000256" key="2">
    <source>
        <dbReference type="SAM" id="Phobius"/>
    </source>
</evidence>
<feature type="compositionally biased region" description="Gly residues" evidence="1">
    <location>
        <begin position="445"/>
        <end position="459"/>
    </location>
</feature>
<evidence type="ECO:0000313" key="4">
    <source>
        <dbReference type="EMBL" id="KFU75675.1"/>
    </source>
</evidence>
<feature type="compositionally biased region" description="Low complexity" evidence="1">
    <location>
        <begin position="396"/>
        <end position="407"/>
    </location>
</feature>
<feature type="compositionally biased region" description="Gly residues" evidence="1">
    <location>
        <begin position="408"/>
        <end position="437"/>
    </location>
</feature>
<sequence length="645" mass="64033">MFESGDGPVKLPAELQQFFKVIAGMEWPEGNVRSMRALSQAWADMVVPLDNFSADVRARAVDLDRSMDGEYADAMGTWLTGTLAPSLDQLQTSANDLSAALRNSAADVEKAQIMMIVAGLMALVQIALLIASLIFAWMAPVVQAATQLTMRMIFQQLLAKLASFGIEKASWAAVQQGLKNAILRIAPYAQQAAIEIGASAAIGAGVMTSVDYFTQLGQKLDHKRDHIDGTSVWQAAVGGAIGGAASGLASAGSSVIVHVVKDAAAQFGKKIPGGLVALGHLGFATGQVLSVAISNPIINTVLNNPDAFWGGLLGALSPHGRPQLPDRSGGEGGTTLNPGDVSFPGGSDQPGAAGEKPAEEGQGSSPDEKPPAYDEGTADTAEKPRLVIPQQSTVTGGEQSPGSQSGDGQAGAVGGQGSGTQAGDGRAQGVGTVGGQSPGSQSGDGRVGSVGGRGAGSQTGDGEAQGVETAQGQIPTTSAAGGQTQATVTTGAQAPAHETTGERGAVIETSGTQTPASQAAHGEQSAVAQQPVVSGGTQLGQLFTPAGTQPSAGTGQLGTGGEGGLAGNSSGQTSTQSSTDNRPAATQGGSSEQAGRPATSTSGQTSADSRPAAGTGGSSSEQAARPATGTPGQPSSQTGGPGQSN</sequence>
<comment type="caution">
    <text evidence="4">The sequence shown here is derived from an EMBL/GenBank/DDBJ whole genome shotgun (WGS) entry which is preliminary data.</text>
</comment>
<feature type="transmembrane region" description="Helical" evidence="2">
    <location>
        <begin position="113"/>
        <end position="138"/>
    </location>
</feature>
<feature type="domain" description="Outer membrane channel protein CpnT-like N-terminal" evidence="3">
    <location>
        <begin position="16"/>
        <end position="148"/>
    </location>
</feature>
<proteinExistence type="predicted"/>
<reference evidence="4 5" key="1">
    <citation type="journal article" date="2014" name="Genome Announc.">
        <title>Draft Genome Sequence of Amycolatopsis lurida NRRL 2430, Producer of the Glycopeptide Family Antibiotic Ristocetin.</title>
        <authorList>
            <person name="Kwun M.J."/>
            <person name="Hong H.J."/>
        </authorList>
    </citation>
    <scope>NUCLEOTIDE SEQUENCE [LARGE SCALE GENOMIC DNA]</scope>
    <source>
        <strain evidence="4 5">NRRL 2430</strain>
    </source>
</reference>
<feature type="region of interest" description="Disordered" evidence="1">
    <location>
        <begin position="319"/>
        <end position="645"/>
    </location>
</feature>
<feature type="compositionally biased region" description="Low complexity" evidence="1">
    <location>
        <begin position="628"/>
        <end position="638"/>
    </location>
</feature>
<evidence type="ECO:0000313" key="5">
    <source>
        <dbReference type="Proteomes" id="UP000256220"/>
    </source>
</evidence>
<protein>
    <recommendedName>
        <fullName evidence="3">Outer membrane channel protein CpnT-like N-terminal domain-containing protein</fullName>
    </recommendedName>
</protein>
<feature type="compositionally biased region" description="Low complexity" evidence="1">
    <location>
        <begin position="476"/>
        <end position="496"/>
    </location>
</feature>
<keyword evidence="2" id="KW-1133">Transmembrane helix</keyword>
<keyword evidence="2" id="KW-0472">Membrane</keyword>
<dbReference type="InterPro" id="IPR057746">
    <property type="entry name" value="CpnT-like_N"/>
</dbReference>
<feature type="compositionally biased region" description="Gly residues" evidence="1">
    <location>
        <begin position="555"/>
        <end position="566"/>
    </location>
</feature>
<evidence type="ECO:0000259" key="3">
    <source>
        <dbReference type="Pfam" id="PF25547"/>
    </source>
</evidence>
<evidence type="ECO:0000256" key="1">
    <source>
        <dbReference type="SAM" id="MobiDB-lite"/>
    </source>
</evidence>